<name>A0A645GBQ3_9ZZZZ</name>
<reference evidence="1" key="1">
    <citation type="submission" date="2019-08" db="EMBL/GenBank/DDBJ databases">
        <authorList>
            <person name="Kucharzyk K."/>
            <person name="Murdoch R.W."/>
            <person name="Higgins S."/>
            <person name="Loffler F."/>
        </authorList>
    </citation>
    <scope>NUCLEOTIDE SEQUENCE</scope>
</reference>
<sequence length="173" mass="19210">MLLYSGIEGSTATTLYDDRCRLKLFKSRDSGTSWQQNYLLYEKAAGYSCLTRLKTGEIAILFEAGDESGFIKSSVRNAGWMRLDIIILPAGFIDLETSTKDNTIANNKLNISFTADRNRILINDVESSAVNIFSMTGITQKSGQITNGSIDISHLNRGVYILCMGNKKQSFIK</sequence>
<comment type="caution">
    <text evidence="1">The sequence shown here is derived from an EMBL/GenBank/DDBJ whole genome shotgun (WGS) entry which is preliminary data.</text>
</comment>
<dbReference type="AlphaFoldDB" id="A0A645GBQ3"/>
<dbReference type="InterPro" id="IPR036278">
    <property type="entry name" value="Sialidase_sf"/>
</dbReference>
<evidence type="ECO:0000313" key="1">
    <source>
        <dbReference type="EMBL" id="MPN23546.1"/>
    </source>
</evidence>
<organism evidence="1">
    <name type="scientific">bioreactor metagenome</name>
    <dbReference type="NCBI Taxonomy" id="1076179"/>
    <lineage>
        <taxon>unclassified sequences</taxon>
        <taxon>metagenomes</taxon>
        <taxon>ecological metagenomes</taxon>
    </lineage>
</organism>
<dbReference type="EMBL" id="VSSQ01072099">
    <property type="protein sequence ID" value="MPN23546.1"/>
    <property type="molecule type" value="Genomic_DNA"/>
</dbReference>
<dbReference type="NCBIfam" id="TIGR04183">
    <property type="entry name" value="Por_Secre_tail"/>
    <property type="match status" value="1"/>
</dbReference>
<dbReference type="CDD" id="cd15482">
    <property type="entry name" value="Sialidase_non-viral"/>
    <property type="match status" value="1"/>
</dbReference>
<gene>
    <name evidence="1" type="ORF">SDC9_170938</name>
</gene>
<accession>A0A645GBQ3</accession>
<dbReference type="InterPro" id="IPR026444">
    <property type="entry name" value="Secre_tail"/>
</dbReference>
<dbReference type="Gene3D" id="2.120.10.10">
    <property type="match status" value="1"/>
</dbReference>
<protein>
    <submittedName>
        <fullName evidence="1">Uncharacterized protein</fullName>
    </submittedName>
</protein>
<dbReference type="SUPFAM" id="SSF50939">
    <property type="entry name" value="Sialidases"/>
    <property type="match status" value="1"/>
</dbReference>
<proteinExistence type="predicted"/>